<evidence type="ECO:0000256" key="5">
    <source>
        <dbReference type="SAM" id="MobiDB-lite"/>
    </source>
</evidence>
<keyword evidence="6" id="KW-1133">Transmembrane helix</keyword>
<dbReference type="InterPro" id="IPR003798">
    <property type="entry name" value="DNA_recombination_RmuC"/>
</dbReference>
<protein>
    <submittedName>
        <fullName evidence="7">DNA recombination protein RmuC</fullName>
    </submittedName>
</protein>
<proteinExistence type="inferred from homology"/>
<dbReference type="GO" id="GO:0006310">
    <property type="term" value="P:DNA recombination"/>
    <property type="evidence" value="ECO:0007669"/>
    <property type="project" value="UniProtKB-KW"/>
</dbReference>
<evidence type="ECO:0000313" key="7">
    <source>
        <dbReference type="EMBL" id="MBB5434564.1"/>
    </source>
</evidence>
<dbReference type="RefSeq" id="WP_246528330.1">
    <property type="nucleotide sequence ID" value="NZ_BAAAJD010000096.1"/>
</dbReference>
<organism evidence="7 8">
    <name type="scientific">Nocardiopsis composta</name>
    <dbReference type="NCBI Taxonomy" id="157465"/>
    <lineage>
        <taxon>Bacteria</taxon>
        <taxon>Bacillati</taxon>
        <taxon>Actinomycetota</taxon>
        <taxon>Actinomycetes</taxon>
        <taxon>Streptosporangiales</taxon>
        <taxon>Nocardiopsidaceae</taxon>
        <taxon>Nocardiopsis</taxon>
    </lineage>
</organism>
<feature type="region of interest" description="Disordered" evidence="5">
    <location>
        <begin position="449"/>
        <end position="548"/>
    </location>
</feature>
<name>A0A7W8QQX8_9ACTN</name>
<evidence type="ECO:0000256" key="6">
    <source>
        <dbReference type="SAM" id="Phobius"/>
    </source>
</evidence>
<dbReference type="Pfam" id="PF02646">
    <property type="entry name" value="RmuC"/>
    <property type="match status" value="1"/>
</dbReference>
<evidence type="ECO:0000256" key="3">
    <source>
        <dbReference type="ARBA" id="ARBA00023054"/>
    </source>
</evidence>
<dbReference type="PANTHER" id="PTHR30563">
    <property type="entry name" value="DNA RECOMBINATION PROTEIN RMUC"/>
    <property type="match status" value="1"/>
</dbReference>
<keyword evidence="4" id="KW-0233">DNA recombination</keyword>
<keyword evidence="8" id="KW-1185">Reference proteome</keyword>
<evidence type="ECO:0000313" key="8">
    <source>
        <dbReference type="Proteomes" id="UP000572635"/>
    </source>
</evidence>
<sequence length="548" mass="58244">MNGLEMIAVLLIGLAIGAVLGWMLARGRTAEARAHAQAAEERAAYIEEQLADRFRALSAQALDATGQRFMELAEGRMRAVGAEAGQEMELRRREVERLVEPLRETLAKVEGQLREADAGRRAAHAELAKQVEYVREGSERLRDETRSLVTALRRPEARGRWGELQLRRVAELSGMSARCDFDEQASVRTEDGAQRPDMVVRLAGGKNIVVDSKVSLAAYLEAVESDDEALRADRLRAHARHLRTHVDQLAAKGYWKAFDPAPEFVVLFIPGEAFLAPALEHDPGLLEYAMGRRVHIATPTTLVSLLRTAQYAWQQQALGENAREVFELGKRLHARLSTLGGHVDGLGRALSKAVAAYNQTVGSLESRVLVTARRFEELGLVDGDLDRPSGVEEQARPLASAELTADLGGAAAGAGNGAEGDAGTAAGAGSGAGAGTRIAAGAGGAAAEARAGARPGDGPDSEDFPARTAYRGSAGESAEESDREADEDGGAERSSEGGNSGMAGIGREESETGDDAVRVGLYGDVFGADASTDTSSEKEQEYSPRVTH</sequence>
<comment type="similarity">
    <text evidence="2">Belongs to the RmuC family.</text>
</comment>
<dbReference type="PANTHER" id="PTHR30563:SF0">
    <property type="entry name" value="DNA RECOMBINATION PROTEIN RMUC"/>
    <property type="match status" value="1"/>
</dbReference>
<evidence type="ECO:0000256" key="1">
    <source>
        <dbReference type="ARBA" id="ARBA00003416"/>
    </source>
</evidence>
<feature type="compositionally biased region" description="Acidic residues" evidence="5">
    <location>
        <begin position="477"/>
        <end position="489"/>
    </location>
</feature>
<keyword evidence="3" id="KW-0175">Coiled coil</keyword>
<comment type="function">
    <text evidence="1">Involved in DNA recombination.</text>
</comment>
<keyword evidence="6" id="KW-0812">Transmembrane</keyword>
<gene>
    <name evidence="7" type="ORF">HDA36_004648</name>
</gene>
<evidence type="ECO:0000256" key="4">
    <source>
        <dbReference type="ARBA" id="ARBA00023172"/>
    </source>
</evidence>
<feature type="compositionally biased region" description="Low complexity" evidence="5">
    <location>
        <begin position="449"/>
        <end position="458"/>
    </location>
</feature>
<dbReference type="EMBL" id="JACHDB010000001">
    <property type="protein sequence ID" value="MBB5434564.1"/>
    <property type="molecule type" value="Genomic_DNA"/>
</dbReference>
<reference evidence="7 8" key="1">
    <citation type="submission" date="2020-08" db="EMBL/GenBank/DDBJ databases">
        <title>Sequencing the genomes of 1000 actinobacteria strains.</title>
        <authorList>
            <person name="Klenk H.-P."/>
        </authorList>
    </citation>
    <scope>NUCLEOTIDE SEQUENCE [LARGE SCALE GENOMIC DNA]</scope>
    <source>
        <strain evidence="7 8">DSM 44551</strain>
    </source>
</reference>
<evidence type="ECO:0000256" key="2">
    <source>
        <dbReference type="ARBA" id="ARBA00009840"/>
    </source>
</evidence>
<keyword evidence="6" id="KW-0472">Membrane</keyword>
<accession>A0A7W8QQX8</accession>
<feature type="transmembrane region" description="Helical" evidence="6">
    <location>
        <begin position="6"/>
        <end position="25"/>
    </location>
</feature>
<dbReference type="Proteomes" id="UP000572635">
    <property type="component" value="Unassembled WGS sequence"/>
</dbReference>
<comment type="caution">
    <text evidence="7">The sequence shown here is derived from an EMBL/GenBank/DDBJ whole genome shotgun (WGS) entry which is preliminary data.</text>
</comment>
<dbReference type="AlphaFoldDB" id="A0A7W8QQX8"/>